<dbReference type="InterPro" id="IPR047022">
    <property type="entry name" value="Rabphilin_Doc2_C2A"/>
</dbReference>
<dbReference type="InterPro" id="IPR043566">
    <property type="entry name" value="Rabphilin/DOC2/Noc2"/>
</dbReference>
<dbReference type="FunFam" id="2.60.40.150:FF:000023">
    <property type="entry name" value="Double C2-like domain-containing protein"/>
    <property type="match status" value="1"/>
</dbReference>
<evidence type="ECO:0000256" key="1">
    <source>
        <dbReference type="ARBA" id="ARBA00022723"/>
    </source>
</evidence>
<dbReference type="SMART" id="SM00239">
    <property type="entry name" value="C2"/>
    <property type="match status" value="2"/>
</dbReference>
<dbReference type="Ensembl" id="ENSMSIT00000041424.1">
    <property type="protein sequence ID" value="ENSMSIP00000032839.1"/>
    <property type="gene ID" value="ENSMSIG00000027491.1"/>
</dbReference>
<dbReference type="PROSITE" id="PS50004">
    <property type="entry name" value="C2"/>
    <property type="match status" value="2"/>
</dbReference>
<evidence type="ECO:0000256" key="3">
    <source>
        <dbReference type="ARBA" id="ARBA00022837"/>
    </source>
</evidence>
<name>A0A8C6I8H7_MUSSI</name>
<dbReference type="Proteomes" id="UP000694415">
    <property type="component" value="Unplaced"/>
</dbReference>
<dbReference type="GO" id="GO:0046872">
    <property type="term" value="F:metal ion binding"/>
    <property type="evidence" value="ECO:0007669"/>
    <property type="project" value="UniProtKB-KW"/>
</dbReference>
<evidence type="ECO:0000256" key="2">
    <source>
        <dbReference type="ARBA" id="ARBA00022737"/>
    </source>
</evidence>
<feature type="region of interest" description="Disordered" evidence="5">
    <location>
        <begin position="34"/>
        <end position="55"/>
    </location>
</feature>
<reference evidence="7" key="1">
    <citation type="submission" date="2025-08" db="UniProtKB">
        <authorList>
            <consortium name="Ensembl"/>
        </authorList>
    </citation>
    <scope>IDENTIFICATION</scope>
</reference>
<evidence type="ECO:0000256" key="5">
    <source>
        <dbReference type="SAM" id="MobiDB-lite"/>
    </source>
</evidence>
<dbReference type="PANTHER" id="PTHR45729:SF1">
    <property type="entry name" value="DOUBLE C2-LIKE DOMAIN-CONTAINING PROTEIN ALPHA"/>
    <property type="match status" value="1"/>
</dbReference>
<keyword evidence="8" id="KW-1185">Reference proteome</keyword>
<dbReference type="InterPro" id="IPR014638">
    <property type="entry name" value="Doc2"/>
</dbReference>
<dbReference type="InterPro" id="IPR000008">
    <property type="entry name" value="C2_dom"/>
</dbReference>
<evidence type="ECO:0000259" key="6">
    <source>
        <dbReference type="PROSITE" id="PS50004"/>
    </source>
</evidence>
<dbReference type="PANTHER" id="PTHR45729">
    <property type="entry name" value="RABPHILIN, ISOFORM A"/>
    <property type="match status" value="1"/>
</dbReference>
<organism evidence="7 8">
    <name type="scientific">Mus spicilegus</name>
    <name type="common">Mound-building mouse</name>
    <dbReference type="NCBI Taxonomy" id="10103"/>
    <lineage>
        <taxon>Eukaryota</taxon>
        <taxon>Metazoa</taxon>
        <taxon>Chordata</taxon>
        <taxon>Craniata</taxon>
        <taxon>Vertebrata</taxon>
        <taxon>Euteleostomi</taxon>
        <taxon>Mammalia</taxon>
        <taxon>Eutheria</taxon>
        <taxon>Euarchontoglires</taxon>
        <taxon>Glires</taxon>
        <taxon>Rodentia</taxon>
        <taxon>Myomorpha</taxon>
        <taxon>Muroidea</taxon>
        <taxon>Muridae</taxon>
        <taxon>Murinae</taxon>
        <taxon>Mus</taxon>
        <taxon>Mus</taxon>
    </lineage>
</organism>
<dbReference type="PRINTS" id="PR00360">
    <property type="entry name" value="C2DOMAIN"/>
</dbReference>
<accession>A0A8C6I8H7</accession>
<evidence type="ECO:0000256" key="4">
    <source>
        <dbReference type="PIRNR" id="PIRNR036931"/>
    </source>
</evidence>
<dbReference type="PIRSF" id="PIRSF036931">
    <property type="entry name" value="Doc2"/>
    <property type="match status" value="1"/>
</dbReference>
<sequence length="407" mass="44869">MRGRRGDRMTINIQEHMAINVCPGPIRPIRQISDYFPRRGPGPEGGGGGGGGTGCGEAPAHLAPLALAPPAALLGATTPDDGAEVDSYDSDDTTALGTLEFDLLYDRASCMLHCRILRAKGLKPMDFNGLADPYVKLHLLPGACKANKLKTKTQRNTLNPVWNEELTYSGITDDDITHKVLRISVCDEDKLSHNEFIGEIRVPLRRLKPSQKKHFNICLERQVPLPSPSSMSAALRGISCYLKELEQAEQGPGLLEERGRILLSLSYSSRRHGLLVGIVRCAHLAAMDVNGYSDPYVKTYLRPDVDKKSKHKTCVKKKTLNPEFNEVKMSGSRNKVGLGTAMWLEGLTESTACLCSQEFFYEIELSTLATKTLEVTVWDYDIGKSNDFIGEWRSPPGALREVEESGR</sequence>
<dbReference type="CDD" id="cd04035">
    <property type="entry name" value="C2A_Rabphilin_Doc2"/>
    <property type="match status" value="1"/>
</dbReference>
<reference evidence="7" key="2">
    <citation type="submission" date="2025-09" db="UniProtKB">
        <authorList>
            <consortium name="Ensembl"/>
        </authorList>
    </citation>
    <scope>IDENTIFICATION</scope>
</reference>
<feature type="compositionally biased region" description="Gly residues" evidence="5">
    <location>
        <begin position="42"/>
        <end position="55"/>
    </location>
</feature>
<keyword evidence="2" id="KW-0677">Repeat</keyword>
<proteinExistence type="predicted"/>
<dbReference type="AlphaFoldDB" id="A0A8C6I8H7"/>
<dbReference type="Pfam" id="PF00168">
    <property type="entry name" value="C2"/>
    <property type="match status" value="3"/>
</dbReference>
<keyword evidence="1" id="KW-0479">Metal-binding</keyword>
<evidence type="ECO:0000313" key="7">
    <source>
        <dbReference type="Ensembl" id="ENSMSIP00000032839.1"/>
    </source>
</evidence>
<dbReference type="Gene3D" id="2.60.40.150">
    <property type="entry name" value="C2 domain"/>
    <property type="match status" value="3"/>
</dbReference>
<keyword evidence="3" id="KW-0106">Calcium</keyword>
<dbReference type="SUPFAM" id="SSF49562">
    <property type="entry name" value="C2 domain (Calcium/lipid-binding domain, CaLB)"/>
    <property type="match status" value="2"/>
</dbReference>
<dbReference type="InterPro" id="IPR001565">
    <property type="entry name" value="Synaptotagmin"/>
</dbReference>
<dbReference type="GO" id="GO:0061669">
    <property type="term" value="P:spontaneous neurotransmitter secretion"/>
    <property type="evidence" value="ECO:0007669"/>
    <property type="project" value="Ensembl"/>
</dbReference>
<dbReference type="GO" id="GO:0098850">
    <property type="term" value="C:extrinsic component of synaptic vesicle membrane"/>
    <property type="evidence" value="ECO:0007669"/>
    <property type="project" value="TreeGrafter"/>
</dbReference>
<dbReference type="InterPro" id="IPR035892">
    <property type="entry name" value="C2_domain_sf"/>
</dbReference>
<evidence type="ECO:0000313" key="8">
    <source>
        <dbReference type="Proteomes" id="UP000694415"/>
    </source>
</evidence>
<dbReference type="GeneTree" id="ENSGT00940000159141"/>
<protein>
    <recommendedName>
        <fullName evidence="4">Double C2-like domain-containing protein</fullName>
    </recommendedName>
</protein>
<dbReference type="GO" id="GO:0099502">
    <property type="term" value="P:calcium-dependent activation of synaptic vesicle fusion"/>
    <property type="evidence" value="ECO:0007669"/>
    <property type="project" value="Ensembl"/>
</dbReference>
<feature type="domain" description="C2" evidence="6">
    <location>
        <begin position="257"/>
        <end position="407"/>
    </location>
</feature>
<feature type="domain" description="C2" evidence="6">
    <location>
        <begin position="95"/>
        <end position="217"/>
    </location>
</feature>
<dbReference type="GO" id="GO:0017158">
    <property type="term" value="P:regulation of calcium ion-dependent exocytosis"/>
    <property type="evidence" value="ECO:0007669"/>
    <property type="project" value="Ensembl"/>
</dbReference>
<dbReference type="PRINTS" id="PR00399">
    <property type="entry name" value="SYNAPTOTAGMN"/>
</dbReference>